<feature type="transmembrane region" description="Helical" evidence="1">
    <location>
        <begin position="37"/>
        <end position="58"/>
    </location>
</feature>
<keyword evidence="1" id="KW-1133">Transmembrane helix</keyword>
<gene>
    <name evidence="2" type="ORF">AVDCRST_MAG07-1398</name>
</gene>
<evidence type="ECO:0000313" key="2">
    <source>
        <dbReference type="EMBL" id="CAA9324741.1"/>
    </source>
</evidence>
<sequence>ERGARGAALGCVVPAAVLLLTWGAAELGAKRSAQAFAGLLMGSYLVKLVVVGLLLALLRDVDGVSRPALGIAAVVGLLLALLVEARVITSTRAPYVEPVPRREDPRAG</sequence>
<dbReference type="EMBL" id="CADCUB010000073">
    <property type="protein sequence ID" value="CAA9324741.1"/>
    <property type="molecule type" value="Genomic_DNA"/>
</dbReference>
<keyword evidence="1" id="KW-0472">Membrane</keyword>
<keyword evidence="1" id="KW-0812">Transmembrane</keyword>
<organism evidence="2">
    <name type="scientific">uncultured Frankineae bacterium</name>
    <dbReference type="NCBI Taxonomy" id="437475"/>
    <lineage>
        <taxon>Bacteria</taxon>
        <taxon>Bacillati</taxon>
        <taxon>Actinomycetota</taxon>
        <taxon>Actinomycetes</taxon>
        <taxon>Frankiales</taxon>
        <taxon>environmental samples</taxon>
    </lineage>
</organism>
<name>A0A6J4L700_9ACTN</name>
<feature type="transmembrane region" description="Helical" evidence="1">
    <location>
        <begin position="64"/>
        <end position="83"/>
    </location>
</feature>
<proteinExistence type="predicted"/>
<feature type="non-terminal residue" evidence="2">
    <location>
        <position position="1"/>
    </location>
</feature>
<reference evidence="2" key="1">
    <citation type="submission" date="2020-02" db="EMBL/GenBank/DDBJ databases">
        <authorList>
            <person name="Meier V. D."/>
        </authorList>
    </citation>
    <scope>NUCLEOTIDE SEQUENCE</scope>
    <source>
        <strain evidence="2">AVDCRST_MAG07</strain>
    </source>
</reference>
<accession>A0A6J4L700</accession>
<feature type="transmembrane region" description="Helical" evidence="1">
    <location>
        <begin position="6"/>
        <end position="25"/>
    </location>
</feature>
<evidence type="ECO:0000256" key="1">
    <source>
        <dbReference type="SAM" id="Phobius"/>
    </source>
</evidence>
<dbReference type="AlphaFoldDB" id="A0A6J4L700"/>
<protein>
    <submittedName>
        <fullName evidence="2">Uncharacterized protein</fullName>
    </submittedName>
</protein>